<protein>
    <submittedName>
        <fullName evidence="2">NUDIX domain-containing protein</fullName>
    </submittedName>
</protein>
<dbReference type="InterPro" id="IPR015797">
    <property type="entry name" value="NUDIX_hydrolase-like_dom_sf"/>
</dbReference>
<organism evidence="2 3">
    <name type="scientific">Litorimonas taeanensis</name>
    <dbReference type="NCBI Taxonomy" id="568099"/>
    <lineage>
        <taxon>Bacteria</taxon>
        <taxon>Pseudomonadati</taxon>
        <taxon>Pseudomonadota</taxon>
        <taxon>Alphaproteobacteria</taxon>
        <taxon>Maricaulales</taxon>
        <taxon>Robiginitomaculaceae</taxon>
    </lineage>
</organism>
<evidence type="ECO:0000259" key="1">
    <source>
        <dbReference type="PROSITE" id="PS51462"/>
    </source>
</evidence>
<dbReference type="Pfam" id="PF00293">
    <property type="entry name" value="NUDIX"/>
    <property type="match status" value="1"/>
</dbReference>
<dbReference type="OrthoDB" id="9806150at2"/>
<dbReference type="Proteomes" id="UP000282211">
    <property type="component" value="Unassembled WGS sequence"/>
</dbReference>
<sequence length="177" mass="19781">MLKAIKTIKVTPVYENDFVSVYDNDVLFPSGKKGSYFRTQWKAPYGVAILPIYMGQALLINTYRYAELSHSLEVPQGFGTEGSTPVEDARRELSEEIGAKGEDFLPIGKTGKAFETYLFQTTLPEKFSPAFNNVEDTESISGVKLFSLNTLKNTSFEDLGIFDAVTQICLLKFINHV</sequence>
<proteinExistence type="predicted"/>
<evidence type="ECO:0000313" key="3">
    <source>
        <dbReference type="Proteomes" id="UP000282211"/>
    </source>
</evidence>
<reference evidence="2 3" key="1">
    <citation type="submission" date="2018-10" db="EMBL/GenBank/DDBJ databases">
        <title>Genomic Encyclopedia of Type Strains, Phase IV (KMG-IV): sequencing the most valuable type-strain genomes for metagenomic binning, comparative biology and taxonomic classification.</title>
        <authorList>
            <person name="Goeker M."/>
        </authorList>
    </citation>
    <scope>NUCLEOTIDE SEQUENCE [LARGE SCALE GENOMIC DNA]</scope>
    <source>
        <strain evidence="2 3">DSM 22008</strain>
    </source>
</reference>
<dbReference type="GO" id="GO:0003824">
    <property type="term" value="F:catalytic activity"/>
    <property type="evidence" value="ECO:0007669"/>
    <property type="project" value="UniProtKB-ARBA"/>
</dbReference>
<dbReference type="SUPFAM" id="SSF55811">
    <property type="entry name" value="Nudix"/>
    <property type="match status" value="1"/>
</dbReference>
<dbReference type="InParanoid" id="A0A420WJA9"/>
<dbReference type="InterPro" id="IPR000086">
    <property type="entry name" value="NUDIX_hydrolase_dom"/>
</dbReference>
<dbReference type="AlphaFoldDB" id="A0A420WJA9"/>
<dbReference type="RefSeq" id="WP_121098827.1">
    <property type="nucleotide sequence ID" value="NZ_RBII01000001.1"/>
</dbReference>
<dbReference type="PROSITE" id="PS51462">
    <property type="entry name" value="NUDIX"/>
    <property type="match status" value="1"/>
</dbReference>
<feature type="domain" description="Nudix hydrolase" evidence="1">
    <location>
        <begin position="40"/>
        <end position="175"/>
    </location>
</feature>
<accession>A0A420WJA9</accession>
<comment type="caution">
    <text evidence="2">The sequence shown here is derived from an EMBL/GenBank/DDBJ whole genome shotgun (WGS) entry which is preliminary data.</text>
</comment>
<evidence type="ECO:0000313" key="2">
    <source>
        <dbReference type="EMBL" id="RKQ71016.1"/>
    </source>
</evidence>
<gene>
    <name evidence="2" type="ORF">DES40_0324</name>
</gene>
<dbReference type="Gene3D" id="3.90.79.10">
    <property type="entry name" value="Nucleoside Triphosphate Pyrophosphohydrolase"/>
    <property type="match status" value="1"/>
</dbReference>
<dbReference type="EMBL" id="RBII01000001">
    <property type="protein sequence ID" value="RKQ71016.1"/>
    <property type="molecule type" value="Genomic_DNA"/>
</dbReference>
<keyword evidence="3" id="KW-1185">Reference proteome</keyword>
<name>A0A420WJA9_9PROT</name>